<dbReference type="PROSITE" id="PS50110">
    <property type="entry name" value="RESPONSE_REGULATORY"/>
    <property type="match status" value="1"/>
</dbReference>
<reference evidence="7" key="1">
    <citation type="journal article" date="2019" name="Int. J. Syst. Evol. Microbiol.">
        <title>The Global Catalogue of Microorganisms (GCM) 10K type strain sequencing project: providing services to taxonomists for standard genome sequencing and annotation.</title>
        <authorList>
            <consortium name="The Broad Institute Genomics Platform"/>
            <consortium name="The Broad Institute Genome Sequencing Center for Infectious Disease"/>
            <person name="Wu L."/>
            <person name="Ma J."/>
        </authorList>
    </citation>
    <scope>NUCLEOTIDE SEQUENCE [LARGE SCALE GENOMIC DNA]</scope>
    <source>
        <strain evidence="7">CCM 8778</strain>
    </source>
</reference>
<dbReference type="Pfam" id="PF11849">
    <property type="entry name" value="DUF3369"/>
    <property type="match status" value="1"/>
</dbReference>
<dbReference type="PROSITE" id="PS50883">
    <property type="entry name" value="EAL"/>
    <property type="match status" value="1"/>
</dbReference>
<dbReference type="EMBL" id="BMDE01000008">
    <property type="protein sequence ID" value="GGH95570.1"/>
    <property type="molecule type" value="Genomic_DNA"/>
</dbReference>
<dbReference type="PANTHER" id="PTHR33121">
    <property type="entry name" value="CYCLIC DI-GMP PHOSPHODIESTERASE PDEF"/>
    <property type="match status" value="1"/>
</dbReference>
<dbReference type="Gene3D" id="3.20.20.450">
    <property type="entry name" value="EAL domain"/>
    <property type="match status" value="1"/>
</dbReference>
<dbReference type="Pfam" id="PF00563">
    <property type="entry name" value="EAL"/>
    <property type="match status" value="1"/>
</dbReference>
<dbReference type="InterPro" id="IPR029787">
    <property type="entry name" value="Nucleotide_cyclase"/>
</dbReference>
<dbReference type="InterPro" id="IPR043128">
    <property type="entry name" value="Rev_trsase/Diguanyl_cyclase"/>
</dbReference>
<evidence type="ECO:0000256" key="2">
    <source>
        <dbReference type="SAM" id="MobiDB-lite"/>
    </source>
</evidence>
<protein>
    <submittedName>
        <fullName evidence="6">Diguanylate cyclase</fullName>
    </submittedName>
</protein>
<dbReference type="SMART" id="SM00448">
    <property type="entry name" value="REC"/>
    <property type="match status" value="1"/>
</dbReference>
<dbReference type="InterPro" id="IPR021800">
    <property type="entry name" value="DUF3369"/>
</dbReference>
<dbReference type="Proteomes" id="UP000655550">
    <property type="component" value="Unassembled WGS sequence"/>
</dbReference>
<dbReference type="SMART" id="SM00267">
    <property type="entry name" value="GGDEF"/>
    <property type="match status" value="1"/>
</dbReference>
<keyword evidence="7" id="KW-1185">Reference proteome</keyword>
<dbReference type="Gene3D" id="3.40.50.2300">
    <property type="match status" value="1"/>
</dbReference>
<keyword evidence="1" id="KW-0597">Phosphoprotein</keyword>
<dbReference type="PANTHER" id="PTHR33121:SF71">
    <property type="entry name" value="OXYGEN SENSOR PROTEIN DOSP"/>
    <property type="match status" value="1"/>
</dbReference>
<feature type="compositionally biased region" description="Polar residues" evidence="2">
    <location>
        <begin position="24"/>
        <end position="37"/>
    </location>
</feature>
<feature type="domain" description="GGDEF" evidence="5">
    <location>
        <begin position="384"/>
        <end position="511"/>
    </location>
</feature>
<dbReference type="SUPFAM" id="SSF52172">
    <property type="entry name" value="CheY-like"/>
    <property type="match status" value="1"/>
</dbReference>
<evidence type="ECO:0000313" key="7">
    <source>
        <dbReference type="Proteomes" id="UP000655550"/>
    </source>
</evidence>
<dbReference type="NCBIfam" id="TIGR00254">
    <property type="entry name" value="GGDEF"/>
    <property type="match status" value="1"/>
</dbReference>
<dbReference type="SUPFAM" id="SSF55073">
    <property type="entry name" value="Nucleotide cyclase"/>
    <property type="match status" value="1"/>
</dbReference>
<feature type="domain" description="EAL" evidence="4">
    <location>
        <begin position="520"/>
        <end position="774"/>
    </location>
</feature>
<sequence>MPGDFPGTRAKTDLDSASDRSRHNNNAITLCSQGESMSQHSDDDLFAFDQEDPGEPSHAAHASWRILIVDDDRDVHQATCLALAKTEILGRPLQFLHAYSAQQALQLLDNEAQIAVILLDVVMESEQAGLQLVKRIREELHNSEVRIILRTGQPGYAPEMDAIRDYDINDYKTKSELTRNRLYTVLTAAIRSYEQIHTINANRRGLAMVIKASSQLLALQGVSEFAAGIITQICGLFGLPPEGVVCACEQADQPGRALVVAAAGRLTECINQPLASLPDNRVAAALAQALEQRGNLYQAHATTLFFASQDGQDMAAYLQTQRPLSLLDRQLLEVFCSNIVITLDNVLLLSRLKDHAYYDPLLHIGNRLALIQALDRALAGPQREQASLVLLDIDGFSELNDTLGHQLGDALLAAAAERLQQQLPREALLARVAGDVFGILLDNRLIDTPHLQALFQQPLQFAGLQQHITATIGLTCLDQIDGSGSDALKAANIALKHGKQQQRGSINHFTRAMEQATHARVRLLQELREAFEQQQLFLVYQPQVRLQDGLLVGVEALLRWRKSDGQWVAPDQFIPLAESSGLIVSLGAWVLQRACSDLQRLQAATRQPLRMAVNVSVSQFRQAGFLATLDQALQHSGIAPERLELEITESVAMLDAEFMVELINHIKQRGVRIAIDDFGTGFSSLSYLQQLQVDRLKIDLSFIRQLEHNEGSRRIVESIVQLGHSLQLQLLAEGIEQASQARRLVSMGCQEGQGYWFARPMPLDDLLQLVEQRANGSLQLPQEIAL</sequence>
<gene>
    <name evidence="6" type="ORF">GCM10007363_25130</name>
</gene>
<evidence type="ECO:0000256" key="1">
    <source>
        <dbReference type="PROSITE-ProRule" id="PRU00169"/>
    </source>
</evidence>
<dbReference type="SMART" id="SM00052">
    <property type="entry name" value="EAL"/>
    <property type="match status" value="1"/>
</dbReference>
<dbReference type="InterPro" id="IPR050706">
    <property type="entry name" value="Cyclic-di-GMP_PDE-like"/>
</dbReference>
<feature type="compositionally biased region" description="Basic and acidic residues" evidence="2">
    <location>
        <begin position="10"/>
        <end position="22"/>
    </location>
</feature>
<name>A0ABQ2AST5_9PSED</name>
<evidence type="ECO:0000313" key="6">
    <source>
        <dbReference type="EMBL" id="GGH95570.1"/>
    </source>
</evidence>
<feature type="modified residue" description="4-aspartylphosphate" evidence="1">
    <location>
        <position position="120"/>
    </location>
</feature>
<organism evidence="6 7">
    <name type="scientific">Pseudomonas fluvialis</name>
    <dbReference type="NCBI Taxonomy" id="1793966"/>
    <lineage>
        <taxon>Bacteria</taxon>
        <taxon>Pseudomonadati</taxon>
        <taxon>Pseudomonadota</taxon>
        <taxon>Gammaproteobacteria</taxon>
        <taxon>Pseudomonadales</taxon>
        <taxon>Pseudomonadaceae</taxon>
        <taxon>Pseudomonas</taxon>
    </lineage>
</organism>
<dbReference type="CDD" id="cd01948">
    <property type="entry name" value="EAL"/>
    <property type="match status" value="1"/>
</dbReference>
<feature type="region of interest" description="Disordered" evidence="2">
    <location>
        <begin position="1"/>
        <end position="37"/>
    </location>
</feature>
<evidence type="ECO:0000259" key="5">
    <source>
        <dbReference type="PROSITE" id="PS50887"/>
    </source>
</evidence>
<dbReference type="InterPro" id="IPR001789">
    <property type="entry name" value="Sig_transdc_resp-reg_receiver"/>
</dbReference>
<dbReference type="CDD" id="cd01949">
    <property type="entry name" value="GGDEF"/>
    <property type="match status" value="1"/>
</dbReference>
<comment type="caution">
    <text evidence="6">The sequence shown here is derived from an EMBL/GenBank/DDBJ whole genome shotgun (WGS) entry which is preliminary data.</text>
</comment>
<dbReference type="InterPro" id="IPR000160">
    <property type="entry name" value="GGDEF_dom"/>
</dbReference>
<accession>A0ABQ2AST5</accession>
<evidence type="ECO:0000259" key="4">
    <source>
        <dbReference type="PROSITE" id="PS50883"/>
    </source>
</evidence>
<feature type="domain" description="Response regulatory" evidence="3">
    <location>
        <begin position="65"/>
        <end position="189"/>
    </location>
</feature>
<evidence type="ECO:0000259" key="3">
    <source>
        <dbReference type="PROSITE" id="PS50110"/>
    </source>
</evidence>
<dbReference type="SUPFAM" id="SSF141868">
    <property type="entry name" value="EAL domain-like"/>
    <property type="match status" value="1"/>
</dbReference>
<dbReference type="InterPro" id="IPR001633">
    <property type="entry name" value="EAL_dom"/>
</dbReference>
<dbReference type="Pfam" id="PF00990">
    <property type="entry name" value="GGDEF"/>
    <property type="match status" value="1"/>
</dbReference>
<dbReference type="PROSITE" id="PS50887">
    <property type="entry name" value="GGDEF"/>
    <property type="match status" value="1"/>
</dbReference>
<dbReference type="InterPro" id="IPR035919">
    <property type="entry name" value="EAL_sf"/>
</dbReference>
<dbReference type="InterPro" id="IPR011006">
    <property type="entry name" value="CheY-like_superfamily"/>
</dbReference>
<dbReference type="Pfam" id="PF00072">
    <property type="entry name" value="Response_reg"/>
    <property type="match status" value="1"/>
</dbReference>
<dbReference type="Gene3D" id="3.30.70.270">
    <property type="match status" value="1"/>
</dbReference>
<proteinExistence type="predicted"/>